<evidence type="ECO:0000313" key="2">
    <source>
        <dbReference type="Proteomes" id="UP000269721"/>
    </source>
</evidence>
<reference evidence="2" key="1">
    <citation type="journal article" date="2018" name="Nat. Microbiol.">
        <title>Leveraging single-cell genomics to expand the fungal tree of life.</title>
        <authorList>
            <person name="Ahrendt S.R."/>
            <person name="Quandt C.A."/>
            <person name="Ciobanu D."/>
            <person name="Clum A."/>
            <person name="Salamov A."/>
            <person name="Andreopoulos B."/>
            <person name="Cheng J.F."/>
            <person name="Woyke T."/>
            <person name="Pelin A."/>
            <person name="Henrissat B."/>
            <person name="Reynolds N.K."/>
            <person name="Benny G.L."/>
            <person name="Smith M.E."/>
            <person name="James T.Y."/>
            <person name="Grigoriev I.V."/>
        </authorList>
    </citation>
    <scope>NUCLEOTIDE SEQUENCE [LARGE SCALE GENOMIC DNA]</scope>
</reference>
<evidence type="ECO:0000313" key="1">
    <source>
        <dbReference type="EMBL" id="RKO91297.1"/>
    </source>
</evidence>
<accession>A0A4V1IRU7</accession>
<name>A0A4V1IRU7_9FUNG</name>
<protein>
    <submittedName>
        <fullName evidence="1">Uncharacterized protein</fullName>
    </submittedName>
</protein>
<sequence length="413" mass="45175">MLATAADTRLPVFEDVSSARAALQLVAGRMSVAISNKFRGVGCPEEEAEIACLIDVAEDLRDRSPVSRRRVQDGLNKDTYGVPRIRILPARPILLALSPRQSAITSANHLCKSSHDSSHRVPRLFHRGWLSRLTEAADMDSRPRQGDRDAALLRYSHELRRFCRQYAASSDAVHPHLPVLRRLVHEVAIYAAEGRGVETSMQWEEAVIQPFHVRCVALKVSLHRAPFLNQHADLRCAPIKSRGGILVDVFNCGAIIHERQLPALFPCTSFCAVFGLVSEAFLLPHPIKRPSRERDLSGIGARTCAMAIINFLAGAILATRALAAPAPGLVGCGRKGDSNCPEGFFCQPLSFNFPFGGICRKEKTIPVSALPLRHAIILTFATIARTTSSELIDPPLFLARPPSNDPGLNQACS</sequence>
<dbReference type="Proteomes" id="UP000269721">
    <property type="component" value="Unassembled WGS sequence"/>
</dbReference>
<dbReference type="AlphaFoldDB" id="A0A4V1IRU7"/>
<organism evidence="1 2">
    <name type="scientific">Blyttiomyces helicus</name>
    <dbReference type="NCBI Taxonomy" id="388810"/>
    <lineage>
        <taxon>Eukaryota</taxon>
        <taxon>Fungi</taxon>
        <taxon>Fungi incertae sedis</taxon>
        <taxon>Chytridiomycota</taxon>
        <taxon>Chytridiomycota incertae sedis</taxon>
        <taxon>Chytridiomycetes</taxon>
        <taxon>Chytridiomycetes incertae sedis</taxon>
        <taxon>Blyttiomyces</taxon>
    </lineage>
</organism>
<keyword evidence="2" id="KW-1185">Reference proteome</keyword>
<dbReference type="EMBL" id="KZ995130">
    <property type="protein sequence ID" value="RKO91297.1"/>
    <property type="molecule type" value="Genomic_DNA"/>
</dbReference>
<gene>
    <name evidence="1" type="ORF">BDK51DRAFT_45863</name>
</gene>
<proteinExistence type="predicted"/>